<evidence type="ECO:0000313" key="2">
    <source>
        <dbReference type="Proteomes" id="UP000747542"/>
    </source>
</evidence>
<feature type="non-terminal residue" evidence="1">
    <location>
        <position position="464"/>
    </location>
</feature>
<dbReference type="EMBL" id="JAHLQT010044109">
    <property type="protein sequence ID" value="KAG7154733.1"/>
    <property type="molecule type" value="Genomic_DNA"/>
</dbReference>
<gene>
    <name evidence="1" type="ORF">Hamer_G015103</name>
</gene>
<protein>
    <submittedName>
        <fullName evidence="1">Putative RNA-directed DNA polymerase from mobile element jockey-like 86</fullName>
    </submittedName>
</protein>
<dbReference type="GO" id="GO:0003964">
    <property type="term" value="F:RNA-directed DNA polymerase activity"/>
    <property type="evidence" value="ECO:0007669"/>
    <property type="project" value="UniProtKB-KW"/>
</dbReference>
<keyword evidence="2" id="KW-1185">Reference proteome</keyword>
<dbReference type="AlphaFoldDB" id="A0A8J5MKD4"/>
<dbReference type="Proteomes" id="UP000747542">
    <property type="component" value="Unassembled WGS sequence"/>
</dbReference>
<reference evidence="1" key="1">
    <citation type="journal article" date="2021" name="Sci. Adv.">
        <title>The American lobster genome reveals insights on longevity, neural, and immune adaptations.</title>
        <authorList>
            <person name="Polinski J.M."/>
            <person name="Zimin A.V."/>
            <person name="Clark K.F."/>
            <person name="Kohn A.B."/>
            <person name="Sadowski N."/>
            <person name="Timp W."/>
            <person name="Ptitsyn A."/>
            <person name="Khanna P."/>
            <person name="Romanova D.Y."/>
            <person name="Williams P."/>
            <person name="Greenwood S.J."/>
            <person name="Moroz L.L."/>
            <person name="Walt D.R."/>
            <person name="Bodnar A.G."/>
        </authorList>
    </citation>
    <scope>NUCLEOTIDE SEQUENCE</scope>
    <source>
        <strain evidence="1">GMGI-L3</strain>
    </source>
</reference>
<organism evidence="1 2">
    <name type="scientific">Homarus americanus</name>
    <name type="common">American lobster</name>
    <dbReference type="NCBI Taxonomy" id="6706"/>
    <lineage>
        <taxon>Eukaryota</taxon>
        <taxon>Metazoa</taxon>
        <taxon>Ecdysozoa</taxon>
        <taxon>Arthropoda</taxon>
        <taxon>Crustacea</taxon>
        <taxon>Multicrustacea</taxon>
        <taxon>Malacostraca</taxon>
        <taxon>Eumalacostraca</taxon>
        <taxon>Eucarida</taxon>
        <taxon>Decapoda</taxon>
        <taxon>Pleocyemata</taxon>
        <taxon>Astacidea</taxon>
        <taxon>Nephropoidea</taxon>
        <taxon>Nephropidae</taxon>
        <taxon>Homarus</taxon>
    </lineage>
</organism>
<accession>A0A8J5MKD4</accession>
<proteinExistence type="predicted"/>
<sequence length="464" mass="51196">MPPLTSVEGWYSLKSCSHTQRRSFFRSSESKSWREHSETLVLWLRHLQTSGDDTGRLAKGGRGIHLPGNSAPIPGPSSGSSIATMWPYQIGKSNSGSRQIPKYKSRSRPTGPGTLHDVFTYKILLGRFCKISSAPYCGRQPCNGPGVTICGRELKISTQRDGSLIVRVLDSVPCLGYLVPQSPVLHMPPLTSVEGAALILRGEASGGAPRPNGGEKQMHHGGSAILVSDKCGVPCRPLSITSPLQVTALKIHLQCTYTICSIYLPPSTPIAREDLINKTTAIDISLRSADSLLDFDWRVTDNFRGSNHYHILLSSLEVLLTPRVPHWRLDKADWDLFKELAKVDRNIEEFPSVDEAVEYLTSFLQWAGSLLLSSACSLVVGGVQPGRLIMAAQLPPLKKLQKVLPVFAGVSSMVARSTELKAVSRVEESRNPGFWSGTWRDIQHVLSERNENRPFTHWRYITRA</sequence>
<keyword evidence="1" id="KW-0808">Transferase</keyword>
<name>A0A8J5MKD4_HOMAM</name>
<keyword evidence="1" id="KW-0695">RNA-directed DNA polymerase</keyword>
<keyword evidence="1" id="KW-0548">Nucleotidyltransferase</keyword>
<evidence type="ECO:0000313" key="1">
    <source>
        <dbReference type="EMBL" id="KAG7154733.1"/>
    </source>
</evidence>
<comment type="caution">
    <text evidence="1">The sequence shown here is derived from an EMBL/GenBank/DDBJ whole genome shotgun (WGS) entry which is preliminary data.</text>
</comment>